<name>A0ABM6Z4E6_9ACTO</name>
<keyword evidence="2" id="KW-1185">Reference proteome</keyword>
<protein>
    <submittedName>
        <fullName evidence="1">Uncharacterized protein</fullName>
    </submittedName>
</protein>
<organism evidence="1 2">
    <name type="scientific">Actinomyces lilanjuaniae</name>
    <dbReference type="NCBI Taxonomy" id="2321394"/>
    <lineage>
        <taxon>Bacteria</taxon>
        <taxon>Bacillati</taxon>
        <taxon>Actinomycetota</taxon>
        <taxon>Actinomycetes</taxon>
        <taxon>Actinomycetales</taxon>
        <taxon>Actinomycetaceae</taxon>
        <taxon>Actinomyces</taxon>
    </lineage>
</organism>
<sequence length="128" mass="13106">MVAAPASVPGRPARRAERTFHVLVVAQGDCGPLLETAAEAAQVLRRLGVDVRVRARGLPGVDSACLQWADSVLLQQARPDGAASAAQVSAWIGAVQDSGRTVVCCQPGEPDSLALRWLAGGTGVTPAG</sequence>
<reference evidence="1 2" key="1">
    <citation type="submission" date="2018-09" db="EMBL/GenBank/DDBJ databases">
        <authorList>
            <person name="Li J."/>
        </authorList>
    </citation>
    <scope>NUCLEOTIDE SEQUENCE [LARGE SCALE GENOMIC DNA]</scope>
    <source>
        <strain evidence="1 2">2129</strain>
    </source>
</reference>
<evidence type="ECO:0000313" key="1">
    <source>
        <dbReference type="EMBL" id="AYD90105.1"/>
    </source>
</evidence>
<dbReference type="EMBL" id="CP032514">
    <property type="protein sequence ID" value="AYD90105.1"/>
    <property type="molecule type" value="Genomic_DNA"/>
</dbReference>
<accession>A0ABM6Z4E6</accession>
<dbReference type="Proteomes" id="UP000273001">
    <property type="component" value="Chromosome"/>
</dbReference>
<proteinExistence type="predicted"/>
<gene>
    <name evidence="1" type="ORF">D5R93_09005</name>
</gene>
<evidence type="ECO:0000313" key="2">
    <source>
        <dbReference type="Proteomes" id="UP000273001"/>
    </source>
</evidence>